<protein>
    <submittedName>
        <fullName evidence="1">Uncharacterized protein</fullName>
    </submittedName>
</protein>
<dbReference type="EMBL" id="LT853885">
    <property type="protein sequence ID" value="SMR01732.1"/>
    <property type="molecule type" value="Genomic_DNA"/>
</dbReference>
<accession>A0A1Y6HIS9</accession>
<organism evidence="1 2">
    <name type="scientific">Xanthomonas fragariae</name>
    <dbReference type="NCBI Taxonomy" id="48664"/>
    <lineage>
        <taxon>Bacteria</taxon>
        <taxon>Pseudomonadati</taxon>
        <taxon>Pseudomonadota</taxon>
        <taxon>Gammaproteobacteria</taxon>
        <taxon>Lysobacterales</taxon>
        <taxon>Lysobacteraceae</taxon>
        <taxon>Xanthomonas</taxon>
    </lineage>
</organism>
<reference evidence="1 2" key="1">
    <citation type="submission" date="2017-05" db="EMBL/GenBank/DDBJ databases">
        <authorList>
            <person name="Song R."/>
            <person name="Chenine A.L."/>
            <person name="Ruprecht R.M."/>
        </authorList>
    </citation>
    <scope>NUCLEOTIDE SEQUENCE [LARGE SCALE GENOMIC DNA]</scope>
    <source>
        <strain evidence="1">PD5205</strain>
    </source>
</reference>
<dbReference type="OrthoDB" id="3690818at2"/>
<dbReference type="RefSeq" id="WP_002809795.1">
    <property type="nucleotide sequence ID" value="NZ_CP016830.1"/>
</dbReference>
<dbReference type="Proteomes" id="UP000195953">
    <property type="component" value="Chromosome 1"/>
</dbReference>
<proteinExistence type="predicted"/>
<gene>
    <name evidence="1" type="ORF">PD5205_00412</name>
</gene>
<name>A0A1Y6HIS9_9XANT</name>
<evidence type="ECO:0000313" key="1">
    <source>
        <dbReference type="EMBL" id="SMR01732.1"/>
    </source>
</evidence>
<evidence type="ECO:0000313" key="2">
    <source>
        <dbReference type="Proteomes" id="UP000195953"/>
    </source>
</evidence>
<sequence>MPIPGSGRARMAVSAVVLLATFGAQPGLSIQPSYHRRVFLVRSIGGLVFGPLGDRYGAMADLKIHLVGFRCVDADDHALWLKIAALPR</sequence>
<dbReference type="AlphaFoldDB" id="A0A1Y6HIS9"/>